<protein>
    <recommendedName>
        <fullName evidence="8">ARM repeat-containing protein</fullName>
    </recommendedName>
</protein>
<dbReference type="InterPro" id="IPR045478">
    <property type="entry name" value="Exportin-5_C"/>
</dbReference>
<reference evidence="6 7" key="1">
    <citation type="journal article" date="2016" name="Fungal Biol.">
        <title>The genome of Xylona heveae provides a window into fungal endophytism.</title>
        <authorList>
            <person name="Gazis R."/>
            <person name="Kuo A."/>
            <person name="Riley R."/>
            <person name="LaButti K."/>
            <person name="Lipzen A."/>
            <person name="Lin J."/>
            <person name="Amirebrahimi M."/>
            <person name="Hesse C.N."/>
            <person name="Spatafora J.W."/>
            <person name="Henrissat B."/>
            <person name="Hainaut M."/>
            <person name="Grigoriev I.V."/>
            <person name="Hibbett D.S."/>
        </authorList>
    </citation>
    <scope>NUCLEOTIDE SEQUENCE [LARGE SCALE GENOMIC DNA]</scope>
    <source>
        <strain evidence="6 7">TC161</strain>
    </source>
</reference>
<dbReference type="GO" id="GO:0006405">
    <property type="term" value="P:RNA export from nucleus"/>
    <property type="evidence" value="ECO:0007669"/>
    <property type="project" value="TreeGrafter"/>
</dbReference>
<dbReference type="PANTHER" id="PTHR11223">
    <property type="entry name" value="EXPORTIN 1/5"/>
    <property type="match status" value="1"/>
</dbReference>
<evidence type="ECO:0000313" key="7">
    <source>
        <dbReference type="Proteomes" id="UP000076632"/>
    </source>
</evidence>
<dbReference type="PANTHER" id="PTHR11223:SF3">
    <property type="entry name" value="EXPORTIN-5"/>
    <property type="match status" value="1"/>
</dbReference>
<keyword evidence="7" id="KW-1185">Reference proteome</keyword>
<dbReference type="FunCoup" id="A0A165G7G4">
    <property type="interactions" value="761"/>
</dbReference>
<dbReference type="GO" id="GO:0003723">
    <property type="term" value="F:RNA binding"/>
    <property type="evidence" value="ECO:0007669"/>
    <property type="project" value="TreeGrafter"/>
</dbReference>
<gene>
    <name evidence="6" type="ORF">L228DRAFT_248578</name>
</gene>
<dbReference type="InParanoid" id="A0A165G7G4"/>
<feature type="domain" description="Exportin-5 C-terminal" evidence="5">
    <location>
        <begin position="351"/>
        <end position="1210"/>
    </location>
</feature>
<dbReference type="InterPro" id="IPR013598">
    <property type="entry name" value="Exportin-1/Importin-b-like"/>
</dbReference>
<dbReference type="GO" id="GO:0042565">
    <property type="term" value="C:RNA nuclear export complex"/>
    <property type="evidence" value="ECO:0007669"/>
    <property type="project" value="TreeGrafter"/>
</dbReference>
<evidence type="ECO:0000259" key="5">
    <source>
        <dbReference type="Pfam" id="PF19273"/>
    </source>
</evidence>
<dbReference type="SUPFAM" id="SSF48371">
    <property type="entry name" value="ARM repeat"/>
    <property type="match status" value="1"/>
</dbReference>
<dbReference type="GO" id="GO:0005737">
    <property type="term" value="C:cytoplasm"/>
    <property type="evidence" value="ECO:0007669"/>
    <property type="project" value="TreeGrafter"/>
</dbReference>
<evidence type="ECO:0000256" key="1">
    <source>
        <dbReference type="ARBA" id="ARBA00022694"/>
    </source>
</evidence>
<dbReference type="InterPro" id="IPR011989">
    <property type="entry name" value="ARM-like"/>
</dbReference>
<feature type="domain" description="Exportin-1/Importin-beta-like" evidence="4">
    <location>
        <begin position="130"/>
        <end position="303"/>
    </location>
</feature>
<dbReference type="GeneID" id="28898021"/>
<dbReference type="Proteomes" id="UP000076632">
    <property type="component" value="Unassembled WGS sequence"/>
</dbReference>
<dbReference type="RefSeq" id="XP_018187381.1">
    <property type="nucleotide sequence ID" value="XM_018332884.1"/>
</dbReference>
<dbReference type="EMBL" id="KV407460">
    <property type="protein sequence ID" value="KZF21826.1"/>
    <property type="molecule type" value="Genomic_DNA"/>
</dbReference>
<evidence type="ECO:0000256" key="3">
    <source>
        <dbReference type="SAM" id="MobiDB-lite"/>
    </source>
</evidence>
<dbReference type="AlphaFoldDB" id="A0A165G7G4"/>
<comment type="function">
    <text evidence="2">tRNA nucleus export receptor which facilitates tRNA translocation across the nuclear pore complex. Involved in pre-tRNA splicing, probably by affecting the interaction of pre-tRNA with splicing endonuclease.</text>
</comment>
<name>A0A165G7G4_XYLHT</name>
<dbReference type="InterPro" id="IPR016024">
    <property type="entry name" value="ARM-type_fold"/>
</dbReference>
<accession>A0A165G7G4</accession>
<dbReference type="OMA" id="IAKRSWG"/>
<organism evidence="6 7">
    <name type="scientific">Xylona heveae (strain CBS 132557 / TC161)</name>
    <dbReference type="NCBI Taxonomy" id="1328760"/>
    <lineage>
        <taxon>Eukaryota</taxon>
        <taxon>Fungi</taxon>
        <taxon>Dikarya</taxon>
        <taxon>Ascomycota</taxon>
        <taxon>Pezizomycotina</taxon>
        <taxon>Xylonomycetes</taxon>
        <taxon>Xylonales</taxon>
        <taxon>Xylonaceae</taxon>
        <taxon>Xylona</taxon>
    </lineage>
</organism>
<evidence type="ECO:0008006" key="8">
    <source>
        <dbReference type="Google" id="ProtNLM"/>
    </source>
</evidence>
<keyword evidence="1" id="KW-0819">tRNA processing</keyword>
<sequence>MNGTSVTPVPLQGDGLMPEKLSNDDSDSTKSLASIIEALEAIHSPQSSNEARVKASVFLDQARAQDQAPFVGYTLASDLSQPPPVRHYALSMIEYAIQHRWIHYSGEQAVAVREWTLSLGSKVKEQDPLYVRTKQAQLWVDIAKRSWALDWMGLDEALLQLWAGPQVQREFVLYVLENLSEDIFCSEDSIAALRGAELSKACVEIFTPAAIFAEQYPTRETSANVRQGDEGWLARLAEFLGLCLENNVEIAGPYQTGAIRALAVMKSVAGWAIPKAIVAAHLLELCCRAMATSSVPVQFAAVEALHSLFSRAYLQDDDFFATVCPMYRTEVVNLMKSLYERSIVDVTDIDESKYILLQKLVELLANLGHYIIERPQLVPEGSDLAGFFFLMLTVVRNQSLLVTIPVLHTFVRLLRIESIGDSETILPLIGPLLQICSERLFRYEALPEDSDDPTFIFLNEDIETVPERHVFLGNYRRYCVEVVEIVTRRKPFDALGHIITQVDEMLQRLYSNQPPFKVEFYTRNSIPTLIADAHFTVVEAALRGYAKWSTSQSPSPPADVQQTHDLMDNSLENWCERILQINHQDPLIQKCVTHLSVDIAASTRKPAFTLAVLERILSLKFVEDPDYPAYSEAVQELRKVCSHELHRLALHFSDYFYSTYEDIERRINVVISGPDVDDRLRLQYQTFLFTITHRSACGDDEVRRQRLASFLEPVKGLWLQPQMLEALSSFENFCRFLGLDKVQQYLLSKQAHQVENWSTFALDDEGMAIKSQTTQSFEALPIRATKSFLGVSVDKMKRTENSYRVTCSLWKDVIPQILPHLLKLISFSHALHVPENWTGLPGEMHSVVKHVLTDRFWQAGISSGSRDDFYAKVTGTKTSLEGFASSVRGTIRAVREQCYAVLGFMTRLEDHFYGFSELPEPLSEALFTDARSLSTHQLSVLLNVSRTVIDNCPVHQRSTFLSPFLYSLFIQLDQKIHFEWQRLIQRRQTSSYEDDLTNEMRDESILRQLTFAAVTTVAGILHPQRPNPPFQTTSGPLPSQSEDQSKSSPAKSNDTYPSMRMFIISNPRILEAIILFMTHAIYMQDSRCCNITINVFRSIIPEFRISGGLPAAPMIRDYISSEVLKASIASLHEPYFVDLQKELAQLIATIIHFYGTQTEVVAQVLLSINGMTEPIVGRAMGRIVRNQSARQQRALVLELLESLRGVRVSEQGKFAKPDPKKVKSAIQEKYMTIDTEPTQSQREQSPDLGGIADMFG</sequence>
<feature type="region of interest" description="Disordered" evidence="3">
    <location>
        <begin position="1022"/>
        <end position="1054"/>
    </location>
</feature>
<dbReference type="Pfam" id="PF08389">
    <property type="entry name" value="Xpo1"/>
    <property type="match status" value="1"/>
</dbReference>
<feature type="compositionally biased region" description="Polar residues" evidence="3">
    <location>
        <begin position="1030"/>
        <end position="1054"/>
    </location>
</feature>
<dbReference type="GO" id="GO:0006611">
    <property type="term" value="P:protein export from nucleus"/>
    <property type="evidence" value="ECO:0007669"/>
    <property type="project" value="InterPro"/>
</dbReference>
<dbReference type="GO" id="GO:0008033">
    <property type="term" value="P:tRNA processing"/>
    <property type="evidence" value="ECO:0007669"/>
    <property type="project" value="UniProtKB-KW"/>
</dbReference>
<dbReference type="InterPro" id="IPR045065">
    <property type="entry name" value="XPO1/5"/>
</dbReference>
<dbReference type="STRING" id="1328760.A0A165G7G4"/>
<dbReference type="OrthoDB" id="2215036at2759"/>
<evidence type="ECO:0000259" key="4">
    <source>
        <dbReference type="Pfam" id="PF08389"/>
    </source>
</evidence>
<feature type="region of interest" description="Disordered" evidence="3">
    <location>
        <begin position="1234"/>
        <end position="1256"/>
    </location>
</feature>
<dbReference type="GO" id="GO:0005049">
    <property type="term" value="F:nuclear export signal receptor activity"/>
    <property type="evidence" value="ECO:0007669"/>
    <property type="project" value="InterPro"/>
</dbReference>
<evidence type="ECO:0000256" key="2">
    <source>
        <dbReference type="ARBA" id="ARBA00025147"/>
    </source>
</evidence>
<feature type="region of interest" description="Disordered" evidence="3">
    <location>
        <begin position="1"/>
        <end position="27"/>
    </location>
</feature>
<dbReference type="GO" id="GO:0005634">
    <property type="term" value="C:nucleus"/>
    <property type="evidence" value="ECO:0007669"/>
    <property type="project" value="TreeGrafter"/>
</dbReference>
<proteinExistence type="predicted"/>
<dbReference type="Gene3D" id="1.25.10.10">
    <property type="entry name" value="Leucine-rich Repeat Variant"/>
    <property type="match status" value="1"/>
</dbReference>
<evidence type="ECO:0000313" key="6">
    <source>
        <dbReference type="EMBL" id="KZF21826.1"/>
    </source>
</evidence>
<dbReference type="Pfam" id="PF19273">
    <property type="entry name" value="Exportin-5"/>
    <property type="match status" value="1"/>
</dbReference>